<evidence type="ECO:0000256" key="1">
    <source>
        <dbReference type="SAM" id="Coils"/>
    </source>
</evidence>
<comment type="caution">
    <text evidence="3">The sequence shown here is derived from an EMBL/GenBank/DDBJ whole genome shotgun (WGS) entry which is preliminary data.</text>
</comment>
<evidence type="ECO:0000313" key="4">
    <source>
        <dbReference type="Proteomes" id="UP001432322"/>
    </source>
</evidence>
<dbReference type="Proteomes" id="UP001432322">
    <property type="component" value="Unassembled WGS sequence"/>
</dbReference>
<keyword evidence="1" id="KW-0175">Coiled coil</keyword>
<feature type="compositionally biased region" description="Basic residues" evidence="2">
    <location>
        <begin position="289"/>
        <end position="301"/>
    </location>
</feature>
<gene>
    <name evidence="3" type="ORF">PFISCL1PPCAC_3211</name>
</gene>
<feature type="compositionally biased region" description="Low complexity" evidence="2">
    <location>
        <begin position="339"/>
        <end position="355"/>
    </location>
</feature>
<dbReference type="EMBL" id="BTSY01000001">
    <property type="protein sequence ID" value="GMT11914.1"/>
    <property type="molecule type" value="Genomic_DNA"/>
</dbReference>
<organism evidence="3 4">
    <name type="scientific">Pristionchus fissidentatus</name>
    <dbReference type="NCBI Taxonomy" id="1538716"/>
    <lineage>
        <taxon>Eukaryota</taxon>
        <taxon>Metazoa</taxon>
        <taxon>Ecdysozoa</taxon>
        <taxon>Nematoda</taxon>
        <taxon>Chromadorea</taxon>
        <taxon>Rhabditida</taxon>
        <taxon>Rhabditina</taxon>
        <taxon>Diplogasteromorpha</taxon>
        <taxon>Diplogasteroidea</taxon>
        <taxon>Neodiplogasteridae</taxon>
        <taxon>Pristionchus</taxon>
    </lineage>
</organism>
<feature type="compositionally biased region" description="Pro residues" evidence="2">
    <location>
        <begin position="306"/>
        <end position="327"/>
    </location>
</feature>
<evidence type="ECO:0000256" key="2">
    <source>
        <dbReference type="SAM" id="MobiDB-lite"/>
    </source>
</evidence>
<feature type="compositionally biased region" description="Polar residues" evidence="2">
    <location>
        <begin position="377"/>
        <end position="386"/>
    </location>
</feature>
<evidence type="ECO:0000313" key="3">
    <source>
        <dbReference type="EMBL" id="GMT11914.1"/>
    </source>
</evidence>
<feature type="coiled-coil region" evidence="1">
    <location>
        <begin position="122"/>
        <end position="149"/>
    </location>
</feature>
<reference evidence="3" key="1">
    <citation type="submission" date="2023-10" db="EMBL/GenBank/DDBJ databases">
        <title>Genome assembly of Pristionchus species.</title>
        <authorList>
            <person name="Yoshida K."/>
            <person name="Sommer R.J."/>
        </authorList>
    </citation>
    <scope>NUCLEOTIDE SEQUENCE</scope>
    <source>
        <strain evidence="3">RS5133</strain>
    </source>
</reference>
<feature type="coiled-coil region" evidence="1">
    <location>
        <begin position="181"/>
        <end position="208"/>
    </location>
</feature>
<feature type="region of interest" description="Disordered" evidence="2">
    <location>
        <begin position="275"/>
        <end position="386"/>
    </location>
</feature>
<dbReference type="AlphaFoldDB" id="A0AAV5UXR9"/>
<proteinExistence type="predicted"/>
<name>A0AAV5UXR9_9BILA</name>
<sequence>MGRRSAGAALEMSIVRSSGGTDECDGGGVSSLFARRTKSAGRLLGLATPPQGYLVEGLDQLIIAAKYKQRAAEAERKAAVAIENHVRHSNNAAVADVGQHQADLLKMHASHASRAAADKRYYIEELRKIADAEKSVREAECRLAGLYEKKAKISDSLRKGPSGGFLRRRSEDDTLRKQRMLEQVTMDIESAEVRLEETRREMEVIKMLRYRFGMQGIADSAIAYASATAAIFGCFREITEHVPAISTQDVMLMNYEGATTTQNCVSRLRRDLAASATITPPSQLMGAAGRRRSDNHRRHGGASHFPAPPPPLTPPHGASTPPPPYTPTAPTLSELPQPGGATTTVTVAVGETSAGRGTRASPPHFHSIYPKLPPNPYQSRRSGLHS</sequence>
<accession>A0AAV5UXR9</accession>
<protein>
    <submittedName>
        <fullName evidence="3">Uncharacterized protein</fullName>
    </submittedName>
</protein>
<dbReference type="InterPro" id="IPR027267">
    <property type="entry name" value="AH/BAR_dom_sf"/>
</dbReference>
<dbReference type="Gene3D" id="1.20.1270.60">
    <property type="entry name" value="Arfaptin homology (AH) domain/BAR domain"/>
    <property type="match status" value="1"/>
</dbReference>
<keyword evidence="4" id="KW-1185">Reference proteome</keyword>